<dbReference type="AlphaFoldDB" id="A0A1A8XG50"/>
<name>A0A1A8XG50_9RHOO</name>
<dbReference type="Proteomes" id="UP000199600">
    <property type="component" value="Unassembled WGS sequence"/>
</dbReference>
<sequence>MFYTLAVAVECALYEFLQDGRAGRRPETPFFVPQVLGQTLWHRALLADDARRDGRARLGFLRHHPGDRRRLRRSSEFRHGAGRPSP</sequence>
<organism evidence="1 2">
    <name type="scientific">Candidatus Propionivibrio aalborgensis</name>
    <dbReference type="NCBI Taxonomy" id="1860101"/>
    <lineage>
        <taxon>Bacteria</taxon>
        <taxon>Pseudomonadati</taxon>
        <taxon>Pseudomonadota</taxon>
        <taxon>Betaproteobacteria</taxon>
        <taxon>Rhodocyclales</taxon>
        <taxon>Rhodocyclaceae</taxon>
        <taxon>Propionivibrio</taxon>
    </lineage>
</organism>
<dbReference type="EMBL" id="FLQY01000006">
    <property type="protein sequence ID" value="SBT03332.1"/>
    <property type="molecule type" value="Genomic_DNA"/>
</dbReference>
<proteinExistence type="predicted"/>
<evidence type="ECO:0000313" key="1">
    <source>
        <dbReference type="EMBL" id="SBT03332.1"/>
    </source>
</evidence>
<reference evidence="1 2" key="1">
    <citation type="submission" date="2016-06" db="EMBL/GenBank/DDBJ databases">
        <authorList>
            <person name="Kjaerup R.B."/>
            <person name="Dalgaard T.S."/>
            <person name="Juul-Madsen H.R."/>
        </authorList>
    </citation>
    <scope>NUCLEOTIDE SEQUENCE [LARGE SCALE GENOMIC DNA]</scope>
    <source>
        <strain evidence="1">2</strain>
    </source>
</reference>
<accession>A0A1A8XG50</accession>
<keyword evidence="2" id="KW-1185">Reference proteome</keyword>
<gene>
    <name evidence="1" type="ORF">PROAA_1030013</name>
</gene>
<evidence type="ECO:0000313" key="2">
    <source>
        <dbReference type="Proteomes" id="UP000199600"/>
    </source>
</evidence>
<protein>
    <submittedName>
        <fullName evidence="1">Uncharacterized protein</fullName>
    </submittedName>
</protein>